<evidence type="ECO:0000313" key="1">
    <source>
        <dbReference type="EMBL" id="KAJ1879044.1"/>
    </source>
</evidence>
<sequence length="358" mass="39497">MSSKIERIDSNNHDGGSDAADGFSMKDYLADSAHFSSTDQKLDSYCRKIDTHILIYAIVLCILGQSDRGSIGVAKVVGLEKDLGMVKNDFNIATTLFTVGYLSLEMFSNFLLKRLGASVMLPTLGILWGIVCAFQGVIKTKTQLYIMRLLLGMAECGFTAGILLIMSFFYPKSKLTTRVGFFYLSFPLANVFSGPLAFALSHIDHPTIKHWQWVFILEGLITVPVAALGYYILHDYPEKCSFLSQDEKSLIVAYKRREGTLGGSEQLSMRDTKRALMDWQLWCMTFVNFAVCTGSHTLSVFAPEVINELGFSPMHSQIMSALPSLCGAVAILLTGKTVKLCRSHWLAACLALGFSLLG</sequence>
<protein>
    <submittedName>
        <fullName evidence="1">Uncharacterized protein</fullName>
    </submittedName>
</protein>
<accession>A0ACC1I4D5</accession>
<reference evidence="1" key="1">
    <citation type="submission" date="2022-07" db="EMBL/GenBank/DDBJ databases">
        <title>Phylogenomic reconstructions and comparative analyses of Kickxellomycotina fungi.</title>
        <authorList>
            <person name="Reynolds N.K."/>
            <person name="Stajich J.E."/>
            <person name="Barry K."/>
            <person name="Grigoriev I.V."/>
            <person name="Crous P."/>
            <person name="Smith M.E."/>
        </authorList>
    </citation>
    <scope>NUCLEOTIDE SEQUENCE</scope>
    <source>
        <strain evidence="1">Benny 63K</strain>
    </source>
</reference>
<organism evidence="1 2">
    <name type="scientific">Kickxella alabastrina</name>
    <dbReference type="NCBI Taxonomy" id="61397"/>
    <lineage>
        <taxon>Eukaryota</taxon>
        <taxon>Fungi</taxon>
        <taxon>Fungi incertae sedis</taxon>
        <taxon>Zoopagomycota</taxon>
        <taxon>Kickxellomycotina</taxon>
        <taxon>Kickxellomycetes</taxon>
        <taxon>Kickxellales</taxon>
        <taxon>Kickxellaceae</taxon>
        <taxon>Kickxella</taxon>
    </lineage>
</organism>
<comment type="caution">
    <text evidence="1">The sequence shown here is derived from an EMBL/GenBank/DDBJ whole genome shotgun (WGS) entry which is preliminary data.</text>
</comment>
<gene>
    <name evidence="1" type="ORF">LPJ66_011774</name>
</gene>
<dbReference type="EMBL" id="JANBPG010003808">
    <property type="protein sequence ID" value="KAJ1879044.1"/>
    <property type="molecule type" value="Genomic_DNA"/>
</dbReference>
<evidence type="ECO:0000313" key="2">
    <source>
        <dbReference type="Proteomes" id="UP001150581"/>
    </source>
</evidence>
<dbReference type="Proteomes" id="UP001150581">
    <property type="component" value="Unassembled WGS sequence"/>
</dbReference>
<feature type="non-terminal residue" evidence="1">
    <location>
        <position position="358"/>
    </location>
</feature>
<proteinExistence type="predicted"/>
<keyword evidence="2" id="KW-1185">Reference proteome</keyword>
<name>A0ACC1I4D5_9FUNG</name>